<accession>A0AA38GKH7</accession>
<gene>
    <name evidence="2" type="ORF">KI387_018227</name>
</gene>
<feature type="region of interest" description="Disordered" evidence="1">
    <location>
        <begin position="44"/>
        <end position="83"/>
    </location>
</feature>
<evidence type="ECO:0000256" key="1">
    <source>
        <dbReference type="SAM" id="MobiDB-lite"/>
    </source>
</evidence>
<dbReference type="EMBL" id="JAHRHJ020000003">
    <property type="protein sequence ID" value="KAH9323588.1"/>
    <property type="molecule type" value="Genomic_DNA"/>
</dbReference>
<evidence type="ECO:0000313" key="3">
    <source>
        <dbReference type="Proteomes" id="UP000824469"/>
    </source>
</evidence>
<protein>
    <submittedName>
        <fullName evidence="2">Uncharacterized protein</fullName>
    </submittedName>
</protein>
<reference evidence="2 3" key="1">
    <citation type="journal article" date="2021" name="Nat. Plants">
        <title>The Taxus genome provides insights into paclitaxel biosynthesis.</title>
        <authorList>
            <person name="Xiong X."/>
            <person name="Gou J."/>
            <person name="Liao Q."/>
            <person name="Li Y."/>
            <person name="Zhou Q."/>
            <person name="Bi G."/>
            <person name="Li C."/>
            <person name="Du R."/>
            <person name="Wang X."/>
            <person name="Sun T."/>
            <person name="Guo L."/>
            <person name="Liang H."/>
            <person name="Lu P."/>
            <person name="Wu Y."/>
            <person name="Zhang Z."/>
            <person name="Ro D.K."/>
            <person name="Shang Y."/>
            <person name="Huang S."/>
            <person name="Yan J."/>
        </authorList>
    </citation>
    <scope>NUCLEOTIDE SEQUENCE [LARGE SCALE GENOMIC DNA]</scope>
    <source>
        <strain evidence="2">Ta-2019</strain>
    </source>
</reference>
<sequence>MVDGGRRGDGDGEMSGGSQQVAALQASGGQFYRASWPQPIDWGTLGPYRPRIQGHRGAPPPPQAQGQWSQFTGQGVGPRGWVG</sequence>
<keyword evidence="3" id="KW-1185">Reference proteome</keyword>
<feature type="compositionally biased region" description="Gly residues" evidence="1">
    <location>
        <begin position="74"/>
        <end position="83"/>
    </location>
</feature>
<comment type="caution">
    <text evidence="2">The sequence shown here is derived from an EMBL/GenBank/DDBJ whole genome shotgun (WGS) entry which is preliminary data.</text>
</comment>
<proteinExistence type="predicted"/>
<feature type="compositionally biased region" description="Basic and acidic residues" evidence="1">
    <location>
        <begin position="1"/>
        <end position="10"/>
    </location>
</feature>
<feature type="region of interest" description="Disordered" evidence="1">
    <location>
        <begin position="1"/>
        <end position="22"/>
    </location>
</feature>
<dbReference type="AlphaFoldDB" id="A0AA38GKH7"/>
<name>A0AA38GKH7_TAXCH</name>
<organism evidence="2 3">
    <name type="scientific">Taxus chinensis</name>
    <name type="common">Chinese yew</name>
    <name type="synonym">Taxus wallichiana var. chinensis</name>
    <dbReference type="NCBI Taxonomy" id="29808"/>
    <lineage>
        <taxon>Eukaryota</taxon>
        <taxon>Viridiplantae</taxon>
        <taxon>Streptophyta</taxon>
        <taxon>Embryophyta</taxon>
        <taxon>Tracheophyta</taxon>
        <taxon>Spermatophyta</taxon>
        <taxon>Pinopsida</taxon>
        <taxon>Pinidae</taxon>
        <taxon>Conifers II</taxon>
        <taxon>Cupressales</taxon>
        <taxon>Taxaceae</taxon>
        <taxon>Taxus</taxon>
    </lineage>
</organism>
<evidence type="ECO:0000313" key="2">
    <source>
        <dbReference type="EMBL" id="KAH9323588.1"/>
    </source>
</evidence>
<feature type="non-terminal residue" evidence="2">
    <location>
        <position position="83"/>
    </location>
</feature>
<dbReference type="Proteomes" id="UP000824469">
    <property type="component" value="Unassembled WGS sequence"/>
</dbReference>